<dbReference type="InParanoid" id="A0A0D0BZN6"/>
<dbReference type="Proteomes" id="UP000054538">
    <property type="component" value="Unassembled WGS sequence"/>
</dbReference>
<evidence type="ECO:0000313" key="2">
    <source>
        <dbReference type="EMBL" id="KIK76517.1"/>
    </source>
</evidence>
<evidence type="ECO:0000313" key="3">
    <source>
        <dbReference type="Proteomes" id="UP000054538"/>
    </source>
</evidence>
<accession>A0A0D0BZN6</accession>
<protein>
    <submittedName>
        <fullName evidence="2">Uncharacterized protein</fullName>
    </submittedName>
</protein>
<gene>
    <name evidence="2" type="ORF">PAXRUDRAFT_18154</name>
</gene>
<organism evidence="2 3">
    <name type="scientific">Paxillus rubicundulus Ve08.2h10</name>
    <dbReference type="NCBI Taxonomy" id="930991"/>
    <lineage>
        <taxon>Eukaryota</taxon>
        <taxon>Fungi</taxon>
        <taxon>Dikarya</taxon>
        <taxon>Basidiomycota</taxon>
        <taxon>Agaricomycotina</taxon>
        <taxon>Agaricomycetes</taxon>
        <taxon>Agaricomycetidae</taxon>
        <taxon>Boletales</taxon>
        <taxon>Paxilineae</taxon>
        <taxon>Paxillaceae</taxon>
        <taxon>Paxillus</taxon>
    </lineage>
</organism>
<proteinExistence type="predicted"/>
<reference evidence="3" key="2">
    <citation type="submission" date="2015-01" db="EMBL/GenBank/DDBJ databases">
        <title>Evolutionary Origins and Diversification of the Mycorrhizal Mutualists.</title>
        <authorList>
            <consortium name="DOE Joint Genome Institute"/>
            <consortium name="Mycorrhizal Genomics Consortium"/>
            <person name="Kohler A."/>
            <person name="Kuo A."/>
            <person name="Nagy L.G."/>
            <person name="Floudas D."/>
            <person name="Copeland A."/>
            <person name="Barry K.W."/>
            <person name="Cichocki N."/>
            <person name="Veneault-Fourrey C."/>
            <person name="LaButti K."/>
            <person name="Lindquist E.A."/>
            <person name="Lipzen A."/>
            <person name="Lundell T."/>
            <person name="Morin E."/>
            <person name="Murat C."/>
            <person name="Riley R."/>
            <person name="Ohm R."/>
            <person name="Sun H."/>
            <person name="Tunlid A."/>
            <person name="Henrissat B."/>
            <person name="Grigoriev I.V."/>
            <person name="Hibbett D.S."/>
            <person name="Martin F."/>
        </authorList>
    </citation>
    <scope>NUCLEOTIDE SEQUENCE [LARGE SCALE GENOMIC DNA]</scope>
    <source>
        <strain evidence="3">Ve08.2h10</strain>
    </source>
</reference>
<reference evidence="2 3" key="1">
    <citation type="submission" date="2014-04" db="EMBL/GenBank/DDBJ databases">
        <authorList>
            <consortium name="DOE Joint Genome Institute"/>
            <person name="Kuo A."/>
            <person name="Kohler A."/>
            <person name="Jargeat P."/>
            <person name="Nagy L.G."/>
            <person name="Floudas D."/>
            <person name="Copeland A."/>
            <person name="Barry K.W."/>
            <person name="Cichocki N."/>
            <person name="Veneault-Fourrey C."/>
            <person name="LaButti K."/>
            <person name="Lindquist E.A."/>
            <person name="Lipzen A."/>
            <person name="Lundell T."/>
            <person name="Morin E."/>
            <person name="Murat C."/>
            <person name="Sun H."/>
            <person name="Tunlid A."/>
            <person name="Henrissat B."/>
            <person name="Grigoriev I.V."/>
            <person name="Hibbett D.S."/>
            <person name="Martin F."/>
            <person name="Nordberg H.P."/>
            <person name="Cantor M.N."/>
            <person name="Hua S.X."/>
        </authorList>
    </citation>
    <scope>NUCLEOTIDE SEQUENCE [LARGE SCALE GENOMIC DNA]</scope>
    <source>
        <strain evidence="2 3">Ve08.2h10</strain>
    </source>
</reference>
<sequence>MSVKDVNDKKSRHRNENVKEKAEMWRNGEAEKRRSRETEKRRAEKADLVRSGLQRGRVDLRGMEYDIWAITALL</sequence>
<dbReference type="AlphaFoldDB" id="A0A0D0BZN6"/>
<keyword evidence="3" id="KW-1185">Reference proteome</keyword>
<dbReference type="HOGENOM" id="CLU_2688514_0_0_1"/>
<name>A0A0D0BZN6_9AGAM</name>
<feature type="region of interest" description="Disordered" evidence="1">
    <location>
        <begin position="1"/>
        <end position="44"/>
    </location>
</feature>
<dbReference type="EMBL" id="KN827442">
    <property type="protein sequence ID" value="KIK76517.1"/>
    <property type="molecule type" value="Genomic_DNA"/>
</dbReference>
<evidence type="ECO:0000256" key="1">
    <source>
        <dbReference type="SAM" id="MobiDB-lite"/>
    </source>
</evidence>